<protein>
    <submittedName>
        <fullName evidence="1">Uncharacterized protein</fullName>
    </submittedName>
</protein>
<comment type="caution">
    <text evidence="1">The sequence shown here is derived from an EMBL/GenBank/DDBJ whole genome shotgun (WGS) entry which is preliminary data.</text>
</comment>
<dbReference type="Proteomes" id="UP000060630">
    <property type="component" value="Unassembled WGS sequence"/>
</dbReference>
<reference evidence="1 2" key="1">
    <citation type="submission" date="2015-11" db="EMBL/GenBank/DDBJ databases">
        <title>Expanding the genomic diversity of Burkholderia species for the development of highly accurate diagnostics.</title>
        <authorList>
            <person name="Sahl J."/>
            <person name="Keim P."/>
            <person name="Wagner D."/>
        </authorList>
    </citation>
    <scope>NUCLEOTIDE SEQUENCE [LARGE SCALE GENOMIC DNA]</scope>
    <source>
        <strain evidence="1 2">MSMB2087WGS</strain>
    </source>
</reference>
<gene>
    <name evidence="1" type="ORF">WL29_21510</name>
</gene>
<accession>A0A106QCZ6</accession>
<dbReference type="AlphaFoldDB" id="A0A106QCZ6"/>
<evidence type="ECO:0000313" key="1">
    <source>
        <dbReference type="EMBL" id="KWA83947.1"/>
    </source>
</evidence>
<organism evidence="1 2">
    <name type="scientific">Burkholderia ubonensis</name>
    <dbReference type="NCBI Taxonomy" id="101571"/>
    <lineage>
        <taxon>Bacteria</taxon>
        <taxon>Pseudomonadati</taxon>
        <taxon>Pseudomonadota</taxon>
        <taxon>Betaproteobacteria</taxon>
        <taxon>Burkholderiales</taxon>
        <taxon>Burkholderiaceae</taxon>
        <taxon>Burkholderia</taxon>
        <taxon>Burkholderia cepacia complex</taxon>
    </lineage>
</organism>
<name>A0A106QCZ6_9BURK</name>
<proteinExistence type="predicted"/>
<dbReference type="RefSeq" id="WP_060192274.1">
    <property type="nucleotide sequence ID" value="NZ_LPHD01000049.1"/>
</dbReference>
<evidence type="ECO:0000313" key="2">
    <source>
        <dbReference type="Proteomes" id="UP000060630"/>
    </source>
</evidence>
<sequence length="137" mass="15321">MTPEQKLKWAVLKIAASWAKKELASVTSDNVDQLYDALVADDGHWDARNEIRCTGIATGLSRRVPLSIARHYEHREVAAEMPDGTWVGWTFWHGGGKFDDSPNIEWMSEAYAVDHRAEPKTIMVDIFSLPEAAPAAQ</sequence>
<dbReference type="EMBL" id="LPHD01000049">
    <property type="protein sequence ID" value="KWA83947.1"/>
    <property type="molecule type" value="Genomic_DNA"/>
</dbReference>